<dbReference type="SUPFAM" id="SSF101790">
    <property type="entry name" value="Aminomethyltransferase beta-barrel domain"/>
    <property type="match status" value="1"/>
</dbReference>
<gene>
    <name evidence="2" type="ORF">EH240_35650</name>
</gene>
<name>A0A3P3EN76_9HYPH</name>
<evidence type="ECO:0000313" key="2">
    <source>
        <dbReference type="EMBL" id="RRH87863.1"/>
    </source>
</evidence>
<accession>A0A3P3EN76</accession>
<evidence type="ECO:0000313" key="3">
    <source>
        <dbReference type="Proteomes" id="UP000273786"/>
    </source>
</evidence>
<reference evidence="2 3" key="1">
    <citation type="submission" date="2018-11" db="EMBL/GenBank/DDBJ databases">
        <title>the genome of Mesorhizobium tamadayense DSM 28320.</title>
        <authorList>
            <person name="Gao J."/>
        </authorList>
    </citation>
    <scope>NUCLEOTIDE SEQUENCE [LARGE SCALE GENOMIC DNA]</scope>
    <source>
        <strain evidence="2 3">DSM 28320</strain>
    </source>
</reference>
<keyword evidence="3" id="KW-1185">Reference proteome</keyword>
<dbReference type="InterPro" id="IPR029043">
    <property type="entry name" value="GcvT/YgfZ_C"/>
</dbReference>
<evidence type="ECO:0000256" key="1">
    <source>
        <dbReference type="SAM" id="MobiDB-lite"/>
    </source>
</evidence>
<proteinExistence type="predicted"/>
<protein>
    <submittedName>
        <fullName evidence="2">Uncharacterized protein</fullName>
    </submittedName>
</protein>
<dbReference type="Proteomes" id="UP000273786">
    <property type="component" value="Unassembled WGS sequence"/>
</dbReference>
<dbReference type="RefSeq" id="WP_125007035.1">
    <property type="nucleotide sequence ID" value="NZ_RQXT01000094.1"/>
</dbReference>
<organism evidence="2 3">
    <name type="scientific">Mesorhizobium tamadayense</name>
    <dbReference type="NCBI Taxonomy" id="425306"/>
    <lineage>
        <taxon>Bacteria</taxon>
        <taxon>Pseudomonadati</taxon>
        <taxon>Pseudomonadota</taxon>
        <taxon>Alphaproteobacteria</taxon>
        <taxon>Hyphomicrobiales</taxon>
        <taxon>Phyllobacteriaceae</taxon>
        <taxon>Mesorhizobium</taxon>
    </lineage>
</organism>
<comment type="caution">
    <text evidence="2">The sequence shown here is derived from an EMBL/GenBank/DDBJ whole genome shotgun (WGS) entry which is preliminary data.</text>
</comment>
<sequence>MLNTIHPSGRCGPPQPHSARKLDTRREGASIVGKNIALAGIDVAHAGFGTQVEIGKLNGHRKRLLAKILSLSHHDPKKTRSQS</sequence>
<dbReference type="AlphaFoldDB" id="A0A3P3EN76"/>
<feature type="region of interest" description="Disordered" evidence="1">
    <location>
        <begin position="1"/>
        <end position="23"/>
    </location>
</feature>
<dbReference type="EMBL" id="RQXT01000094">
    <property type="protein sequence ID" value="RRH87863.1"/>
    <property type="molecule type" value="Genomic_DNA"/>
</dbReference>